<protein>
    <submittedName>
        <fullName evidence="1">Uncharacterized protein</fullName>
    </submittedName>
</protein>
<accession>K2AX88</accession>
<name>K2AX88_9BACT</name>
<dbReference type="EMBL" id="AMFJ01021636">
    <property type="protein sequence ID" value="EKD66361.1"/>
    <property type="molecule type" value="Genomic_DNA"/>
</dbReference>
<gene>
    <name evidence="1" type="ORF">ACD_49C00050G0031</name>
</gene>
<reference evidence="1" key="1">
    <citation type="journal article" date="2012" name="Science">
        <title>Fermentation, hydrogen, and sulfur metabolism in multiple uncultivated bacterial phyla.</title>
        <authorList>
            <person name="Wrighton K.C."/>
            <person name="Thomas B.C."/>
            <person name="Sharon I."/>
            <person name="Miller C.S."/>
            <person name="Castelle C.J."/>
            <person name="VerBerkmoes N.C."/>
            <person name="Wilkins M.J."/>
            <person name="Hettich R.L."/>
            <person name="Lipton M.S."/>
            <person name="Williams K.H."/>
            <person name="Long P.E."/>
            <person name="Banfield J.F."/>
        </authorList>
    </citation>
    <scope>NUCLEOTIDE SEQUENCE [LARGE SCALE GENOMIC DNA]</scope>
</reference>
<evidence type="ECO:0000313" key="1">
    <source>
        <dbReference type="EMBL" id="EKD66361.1"/>
    </source>
</evidence>
<dbReference type="AlphaFoldDB" id="K2AX88"/>
<organism evidence="1">
    <name type="scientific">uncultured bacterium</name>
    <name type="common">gcode 4</name>
    <dbReference type="NCBI Taxonomy" id="1234023"/>
    <lineage>
        <taxon>Bacteria</taxon>
        <taxon>environmental samples</taxon>
    </lineage>
</organism>
<proteinExistence type="predicted"/>
<sequence>MAKKTPYPYSPETKMWETLRNSSWKERDVVLRKKWVMQDAIQFNENFNEVNRAKILQEKVKDEIKKTFNWITDFSHIKALYNLMWQYPNWDVNKIKLKPNCIEFEVSKWEIIRLSIADIPGKHTWLTAFDEADKFNLYIPKMEERAKILDLIPWNNGNERILNLKKLWNFKNWNYLTNTPDNDVIDIRVFWWGKFLCINFDNPELFTSKRIDSLHIRGALK</sequence>
<comment type="caution">
    <text evidence="1">The sequence shown here is derived from an EMBL/GenBank/DDBJ whole genome shotgun (WGS) entry which is preliminary data.</text>
</comment>